<dbReference type="Pfam" id="PF06945">
    <property type="entry name" value="DUF1289"/>
    <property type="match status" value="1"/>
</dbReference>
<dbReference type="RefSeq" id="WP_168448388.1">
    <property type="nucleotide sequence ID" value="NZ_JAAWWK010000001.1"/>
</dbReference>
<dbReference type="EMBL" id="JAAWWK010000001">
    <property type="protein sequence ID" value="NKI15830.1"/>
    <property type="molecule type" value="Genomic_DNA"/>
</dbReference>
<organism evidence="1 2">
    <name type="scientific">Spongiibacter thalassae</name>
    <dbReference type="NCBI Taxonomy" id="2721624"/>
    <lineage>
        <taxon>Bacteria</taxon>
        <taxon>Pseudomonadati</taxon>
        <taxon>Pseudomonadota</taxon>
        <taxon>Gammaproteobacteria</taxon>
        <taxon>Cellvibrionales</taxon>
        <taxon>Spongiibacteraceae</taxon>
        <taxon>Spongiibacter</taxon>
    </lineage>
</organism>
<accession>A0ABX1G9J8</accession>
<dbReference type="PANTHER" id="PTHR35175:SF2">
    <property type="entry name" value="DUF1289 DOMAIN-CONTAINING PROTEIN"/>
    <property type="match status" value="1"/>
</dbReference>
<evidence type="ECO:0000313" key="1">
    <source>
        <dbReference type="EMBL" id="NKI15830.1"/>
    </source>
</evidence>
<evidence type="ECO:0000313" key="2">
    <source>
        <dbReference type="Proteomes" id="UP000765845"/>
    </source>
</evidence>
<reference evidence="1 2" key="1">
    <citation type="submission" date="2020-04" db="EMBL/GenBank/DDBJ databases">
        <authorList>
            <person name="Yoon J."/>
        </authorList>
    </citation>
    <scope>NUCLEOTIDE SEQUENCE [LARGE SCALE GENOMIC DNA]</scope>
    <source>
        <strain evidence="1 2">KMU-166</strain>
    </source>
</reference>
<name>A0ABX1G9J8_9GAMM</name>
<dbReference type="PANTHER" id="PTHR35175">
    <property type="entry name" value="DUF1289 DOMAIN-CONTAINING PROTEIN"/>
    <property type="match status" value="1"/>
</dbReference>
<gene>
    <name evidence="1" type="ORF">HCU74_00205</name>
</gene>
<protein>
    <submittedName>
        <fullName evidence="1">DUF1289 domain-containing protein</fullName>
    </submittedName>
</protein>
<keyword evidence="2" id="KW-1185">Reference proteome</keyword>
<dbReference type="InterPro" id="IPR010710">
    <property type="entry name" value="DUF1289"/>
</dbReference>
<dbReference type="Proteomes" id="UP000765845">
    <property type="component" value="Unassembled WGS sequence"/>
</dbReference>
<sequence length="67" mass="7969">MQKVDTENTVKSPCVRVCKFNADGHCLGCFRHLGEVEKWMVLKDHEKIGILKETKKRRENYWDSFKK</sequence>
<proteinExistence type="predicted"/>
<comment type="caution">
    <text evidence="1">The sequence shown here is derived from an EMBL/GenBank/DDBJ whole genome shotgun (WGS) entry which is preliminary data.</text>
</comment>